<sequence length="125" mass="13974">MMMLPAYQIVVDFTASWCGPCRVMAPYLAELAKKLPSVTFLKVDVDELQFQKLSCFNCSKHFFYSRPANPVDCLMQSVAADWAVEAMPTIMFLKEGKIVDKVVGSRKEEMQQTITKHLSGSTSAA</sequence>
<feature type="disulfide bond" description="Redox-active" evidence="7">
    <location>
        <begin position="18"/>
        <end position="21"/>
    </location>
</feature>
<proteinExistence type="inferred from homology"/>
<dbReference type="InterPro" id="IPR036249">
    <property type="entry name" value="Thioredoxin-like_sf"/>
</dbReference>
<reference evidence="9" key="1">
    <citation type="submission" date="2023-02" db="EMBL/GenBank/DDBJ databases">
        <title>Genome of toxic invasive species Heracleum sosnowskyi carries increased number of genes despite the absence of recent whole-genome duplications.</title>
        <authorList>
            <person name="Schelkunov M."/>
            <person name="Shtratnikova V."/>
            <person name="Makarenko M."/>
            <person name="Klepikova A."/>
            <person name="Omelchenko D."/>
            <person name="Novikova G."/>
            <person name="Obukhova E."/>
            <person name="Bogdanov V."/>
            <person name="Penin A."/>
            <person name="Logacheva M."/>
        </authorList>
    </citation>
    <scope>NUCLEOTIDE SEQUENCE</scope>
    <source>
        <strain evidence="9">Hsosn_3</strain>
        <tissue evidence="9">Leaf</tissue>
    </source>
</reference>
<dbReference type="InterPro" id="IPR017937">
    <property type="entry name" value="Thioredoxin_CS"/>
</dbReference>
<reference evidence="9" key="2">
    <citation type="submission" date="2023-05" db="EMBL/GenBank/DDBJ databases">
        <authorList>
            <person name="Schelkunov M.I."/>
        </authorList>
    </citation>
    <scope>NUCLEOTIDE SEQUENCE</scope>
    <source>
        <strain evidence="9">Hsosn_3</strain>
        <tissue evidence="9">Leaf</tissue>
    </source>
</reference>
<dbReference type="InterPro" id="IPR005746">
    <property type="entry name" value="Thioredoxin"/>
</dbReference>
<organism evidence="9 10">
    <name type="scientific">Heracleum sosnowskyi</name>
    <dbReference type="NCBI Taxonomy" id="360622"/>
    <lineage>
        <taxon>Eukaryota</taxon>
        <taxon>Viridiplantae</taxon>
        <taxon>Streptophyta</taxon>
        <taxon>Embryophyta</taxon>
        <taxon>Tracheophyta</taxon>
        <taxon>Spermatophyta</taxon>
        <taxon>Magnoliopsida</taxon>
        <taxon>eudicotyledons</taxon>
        <taxon>Gunneridae</taxon>
        <taxon>Pentapetalae</taxon>
        <taxon>asterids</taxon>
        <taxon>campanulids</taxon>
        <taxon>Apiales</taxon>
        <taxon>Apiaceae</taxon>
        <taxon>Apioideae</taxon>
        <taxon>apioid superclade</taxon>
        <taxon>Tordylieae</taxon>
        <taxon>Tordyliinae</taxon>
        <taxon>Heracleum</taxon>
    </lineage>
</organism>
<evidence type="ECO:0000259" key="8">
    <source>
        <dbReference type="PROSITE" id="PS51352"/>
    </source>
</evidence>
<name>A0AAD8MY98_9APIA</name>
<evidence type="ECO:0000256" key="6">
    <source>
        <dbReference type="PIRSR" id="PIRSR000077-1"/>
    </source>
</evidence>
<dbReference type="CDD" id="cd02947">
    <property type="entry name" value="TRX_family"/>
    <property type="match status" value="1"/>
</dbReference>
<dbReference type="Pfam" id="PF00085">
    <property type="entry name" value="Thioredoxin"/>
    <property type="match status" value="2"/>
</dbReference>
<dbReference type="SUPFAM" id="SSF52833">
    <property type="entry name" value="Thioredoxin-like"/>
    <property type="match status" value="1"/>
</dbReference>
<evidence type="ECO:0000256" key="3">
    <source>
        <dbReference type="ARBA" id="ARBA00023157"/>
    </source>
</evidence>
<feature type="domain" description="Thioredoxin" evidence="8">
    <location>
        <begin position="1"/>
        <end position="119"/>
    </location>
</feature>
<dbReference type="InterPro" id="IPR050620">
    <property type="entry name" value="Thioredoxin_H-type-like"/>
</dbReference>
<evidence type="ECO:0000256" key="4">
    <source>
        <dbReference type="ARBA" id="ARBA00038353"/>
    </source>
</evidence>
<dbReference type="Proteomes" id="UP001237642">
    <property type="component" value="Unassembled WGS sequence"/>
</dbReference>
<comment type="similarity">
    <text evidence="4">Belongs to the thioredoxin family. Plant H-type subfamily.</text>
</comment>
<dbReference type="PIRSF" id="PIRSF000077">
    <property type="entry name" value="Thioredoxin"/>
    <property type="match status" value="1"/>
</dbReference>
<feature type="site" description="Contributes to redox potential value" evidence="6">
    <location>
        <position position="19"/>
    </location>
</feature>
<feature type="active site" description="Nucleophile" evidence="6">
    <location>
        <position position="18"/>
    </location>
</feature>
<feature type="active site" description="Nucleophile" evidence="6">
    <location>
        <position position="21"/>
    </location>
</feature>
<dbReference type="EMBL" id="JAUIZM010000004">
    <property type="protein sequence ID" value="KAK1388068.1"/>
    <property type="molecule type" value="Genomic_DNA"/>
</dbReference>
<evidence type="ECO:0000313" key="10">
    <source>
        <dbReference type="Proteomes" id="UP001237642"/>
    </source>
</evidence>
<keyword evidence="7" id="KW-0676">Redox-active center</keyword>
<dbReference type="PROSITE" id="PS51352">
    <property type="entry name" value="THIOREDOXIN_2"/>
    <property type="match status" value="1"/>
</dbReference>
<evidence type="ECO:0000256" key="7">
    <source>
        <dbReference type="PIRSR" id="PIRSR000077-4"/>
    </source>
</evidence>
<feature type="site" description="Contributes to redox potential value" evidence="6">
    <location>
        <position position="20"/>
    </location>
</feature>
<evidence type="ECO:0000256" key="2">
    <source>
        <dbReference type="ARBA" id="ARBA00022490"/>
    </source>
</evidence>
<keyword evidence="10" id="KW-1185">Reference proteome</keyword>
<keyword evidence="2" id="KW-0963">Cytoplasm</keyword>
<feature type="site" description="Deprotonates C-terminal active site Cys" evidence="6">
    <location>
        <position position="12"/>
    </location>
</feature>
<dbReference type="PRINTS" id="PR00421">
    <property type="entry name" value="THIOREDOXIN"/>
</dbReference>
<protein>
    <recommendedName>
        <fullName evidence="5">Thioredoxin</fullName>
    </recommendedName>
</protein>
<dbReference type="GO" id="GO:0005737">
    <property type="term" value="C:cytoplasm"/>
    <property type="evidence" value="ECO:0007669"/>
    <property type="project" value="UniProtKB-SubCell"/>
</dbReference>
<accession>A0AAD8MY98</accession>
<dbReference type="Gene3D" id="3.40.30.10">
    <property type="entry name" value="Glutaredoxin"/>
    <property type="match status" value="1"/>
</dbReference>
<dbReference type="GO" id="GO:0015035">
    <property type="term" value="F:protein-disulfide reductase activity"/>
    <property type="evidence" value="ECO:0007669"/>
    <property type="project" value="InterPro"/>
</dbReference>
<comment type="subcellular location">
    <subcellularLocation>
        <location evidence="1">Cytoplasm</location>
    </subcellularLocation>
</comment>
<evidence type="ECO:0000313" key="9">
    <source>
        <dbReference type="EMBL" id="KAK1388068.1"/>
    </source>
</evidence>
<evidence type="ECO:0000256" key="5">
    <source>
        <dbReference type="PIRNR" id="PIRNR000077"/>
    </source>
</evidence>
<dbReference type="PANTHER" id="PTHR10438">
    <property type="entry name" value="THIOREDOXIN"/>
    <property type="match status" value="1"/>
</dbReference>
<dbReference type="PANTHER" id="PTHR10438:SF425">
    <property type="entry name" value="THIOREDOXIN H1"/>
    <property type="match status" value="1"/>
</dbReference>
<comment type="caution">
    <text evidence="9">The sequence shown here is derived from an EMBL/GenBank/DDBJ whole genome shotgun (WGS) entry which is preliminary data.</text>
</comment>
<evidence type="ECO:0000256" key="1">
    <source>
        <dbReference type="ARBA" id="ARBA00004496"/>
    </source>
</evidence>
<dbReference type="PROSITE" id="PS00194">
    <property type="entry name" value="THIOREDOXIN_1"/>
    <property type="match status" value="1"/>
</dbReference>
<keyword evidence="3 7" id="KW-1015">Disulfide bond</keyword>
<dbReference type="InterPro" id="IPR013766">
    <property type="entry name" value="Thioredoxin_domain"/>
</dbReference>
<dbReference type="AlphaFoldDB" id="A0AAD8MY98"/>
<gene>
    <name evidence="9" type="ORF">POM88_016246</name>
</gene>